<feature type="non-terminal residue" evidence="1">
    <location>
        <position position="137"/>
    </location>
</feature>
<evidence type="ECO:0000313" key="2">
    <source>
        <dbReference type="Proteomes" id="UP000823405"/>
    </source>
</evidence>
<dbReference type="PANTHER" id="PTHR38696">
    <property type="entry name" value="MEDIATOR OF RNA POLYMERASE II TRANSCRIPTION SUBUNIT 13"/>
    <property type="match status" value="1"/>
</dbReference>
<keyword evidence="2" id="KW-1185">Reference proteome</keyword>
<protein>
    <submittedName>
        <fullName evidence="1">Uncharacterized protein</fullName>
    </submittedName>
</protein>
<organism evidence="1 2">
    <name type="scientific">Linnemannia gamsii</name>
    <dbReference type="NCBI Taxonomy" id="64522"/>
    <lineage>
        <taxon>Eukaryota</taxon>
        <taxon>Fungi</taxon>
        <taxon>Fungi incertae sedis</taxon>
        <taxon>Mucoromycota</taxon>
        <taxon>Mortierellomycotina</taxon>
        <taxon>Mortierellomycetes</taxon>
        <taxon>Mortierellales</taxon>
        <taxon>Mortierellaceae</taxon>
        <taxon>Linnemannia</taxon>
    </lineage>
</organism>
<name>A0A9P6QM59_9FUNG</name>
<gene>
    <name evidence="1" type="ORF">BGZ97_009789</name>
</gene>
<dbReference type="Proteomes" id="UP000823405">
    <property type="component" value="Unassembled WGS sequence"/>
</dbReference>
<proteinExistence type="predicted"/>
<evidence type="ECO:0000313" key="1">
    <source>
        <dbReference type="EMBL" id="KAG0278063.1"/>
    </source>
</evidence>
<dbReference type="PANTHER" id="PTHR38696:SF1">
    <property type="entry name" value="MEDIATOR OF RNA POLYMERASE II TRANSCRIPTION SUBUNIT 13"/>
    <property type="match status" value="1"/>
</dbReference>
<comment type="caution">
    <text evidence="1">The sequence shown here is derived from an EMBL/GenBank/DDBJ whole genome shotgun (WGS) entry which is preliminary data.</text>
</comment>
<dbReference type="EMBL" id="JAAAIN010004815">
    <property type="protein sequence ID" value="KAG0278063.1"/>
    <property type="molecule type" value="Genomic_DNA"/>
</dbReference>
<dbReference type="OrthoDB" id="2348220at2759"/>
<dbReference type="AlphaFoldDB" id="A0A9P6QM59"/>
<accession>A0A9P6QM59</accession>
<sequence length="137" mass="15229">MTTVLLPMPHLNRPTAQAGQVCCISLKDNDLVRLFAMPHNIVSAIKSSIEQSMGYGAVHYSNENNKTFYELKINGDPWNSNNNSLPEADRGRLAIVSIIRTMAVNGWNILQSIDMSKKGSEAASETMFFQRIDTRLG</sequence>
<reference evidence="1" key="1">
    <citation type="journal article" date="2020" name="Fungal Divers.">
        <title>Resolving the Mortierellaceae phylogeny through synthesis of multi-gene phylogenetics and phylogenomics.</title>
        <authorList>
            <person name="Vandepol N."/>
            <person name="Liber J."/>
            <person name="Desiro A."/>
            <person name="Na H."/>
            <person name="Kennedy M."/>
            <person name="Barry K."/>
            <person name="Grigoriev I.V."/>
            <person name="Miller A.N."/>
            <person name="O'Donnell K."/>
            <person name="Stajich J.E."/>
            <person name="Bonito G."/>
        </authorList>
    </citation>
    <scope>NUCLEOTIDE SEQUENCE</scope>
    <source>
        <strain evidence="1">NVP60</strain>
    </source>
</reference>